<dbReference type="CDD" id="cd10434">
    <property type="entry name" value="GIY-YIG_UvrC_Cho"/>
    <property type="match status" value="1"/>
</dbReference>
<dbReference type="InterPro" id="IPR050066">
    <property type="entry name" value="UvrABC_protein_C"/>
</dbReference>
<dbReference type="InterPro" id="IPR035901">
    <property type="entry name" value="GIY-YIG_endonuc_sf"/>
</dbReference>
<dbReference type="PANTHER" id="PTHR30562">
    <property type="entry name" value="UVRC/OXIDOREDUCTASE"/>
    <property type="match status" value="1"/>
</dbReference>
<dbReference type="Gene3D" id="3.40.1440.10">
    <property type="entry name" value="GIY-YIG endonuclease"/>
    <property type="match status" value="1"/>
</dbReference>
<dbReference type="RefSeq" id="WP_343873260.1">
    <property type="nucleotide sequence ID" value="NZ_BAAAIX010000015.1"/>
</dbReference>
<keyword evidence="3" id="KW-1185">Reference proteome</keyword>
<dbReference type="EMBL" id="JBHUFZ010000018">
    <property type="protein sequence ID" value="MFD1890247.1"/>
    <property type="molecule type" value="Genomic_DNA"/>
</dbReference>
<dbReference type="SUPFAM" id="SSF82771">
    <property type="entry name" value="GIY-YIG endonuclease"/>
    <property type="match status" value="1"/>
</dbReference>
<dbReference type="InterPro" id="IPR000305">
    <property type="entry name" value="GIY-YIG_endonuc"/>
</dbReference>
<gene>
    <name evidence="2" type="ORF">ACFSCS_08640</name>
</gene>
<evidence type="ECO:0000259" key="1">
    <source>
        <dbReference type="PROSITE" id="PS50164"/>
    </source>
</evidence>
<dbReference type="PANTHER" id="PTHR30562:SF1">
    <property type="entry name" value="UVRABC SYSTEM PROTEIN C"/>
    <property type="match status" value="1"/>
</dbReference>
<name>A0ABW4RV87_9ACTN</name>
<dbReference type="PROSITE" id="PS50164">
    <property type="entry name" value="GIY_YIG"/>
    <property type="match status" value="1"/>
</dbReference>
<evidence type="ECO:0000313" key="2">
    <source>
        <dbReference type="EMBL" id="MFD1890247.1"/>
    </source>
</evidence>
<accession>A0ABW4RV87</accession>
<proteinExistence type="predicted"/>
<comment type="caution">
    <text evidence="2">The sequence shown here is derived from an EMBL/GenBank/DDBJ whole genome shotgun (WGS) entry which is preliminary data.</text>
</comment>
<protein>
    <recommendedName>
        <fullName evidence="1">GIY-YIG domain-containing protein</fullName>
    </recommendedName>
</protein>
<organism evidence="2 3">
    <name type="scientific">Luteococcus peritonei</name>
    <dbReference type="NCBI Taxonomy" id="88874"/>
    <lineage>
        <taxon>Bacteria</taxon>
        <taxon>Bacillati</taxon>
        <taxon>Actinomycetota</taxon>
        <taxon>Actinomycetes</taxon>
        <taxon>Propionibacteriales</taxon>
        <taxon>Propionibacteriaceae</taxon>
        <taxon>Luteococcus</taxon>
    </lineage>
</organism>
<sequence length="300" mass="33102">MAGPLASSALLPQAPGVYRFHAADGRTLYIGRATSLRSRVRSYWGELKGRRHLGRMVPQVARIDALECASVHEAAWLERNPLERSLPRWNRAVGGADVPCWLVLDEDPGRPGLRIAYAPQPGGTTRAVLGSDRAVLARSAVLRAWPLHLTGTQLDGAERAFAEARGISPAVHEACLHWTRRVLAGEPTAAEALRERLLDARERASEGLAFETAQRIQLELAAIDWLVQPNRMTDQQPADLSVAGWHDGLLLQLSATDGRLDRWRTRPTSSDQALALAERTPSHWQDLACRNAELAARLRR</sequence>
<evidence type="ECO:0000313" key="3">
    <source>
        <dbReference type="Proteomes" id="UP001597326"/>
    </source>
</evidence>
<feature type="domain" description="GIY-YIG" evidence="1">
    <location>
        <begin position="13"/>
        <end position="91"/>
    </location>
</feature>
<dbReference type="InterPro" id="IPR047296">
    <property type="entry name" value="GIY-YIG_UvrC_Cho"/>
</dbReference>
<reference evidence="3" key="1">
    <citation type="journal article" date="2019" name="Int. J. Syst. Evol. Microbiol.">
        <title>The Global Catalogue of Microorganisms (GCM) 10K type strain sequencing project: providing services to taxonomists for standard genome sequencing and annotation.</title>
        <authorList>
            <consortium name="The Broad Institute Genomics Platform"/>
            <consortium name="The Broad Institute Genome Sequencing Center for Infectious Disease"/>
            <person name="Wu L."/>
            <person name="Ma J."/>
        </authorList>
    </citation>
    <scope>NUCLEOTIDE SEQUENCE [LARGE SCALE GENOMIC DNA]</scope>
    <source>
        <strain evidence="3">CAIM 431</strain>
    </source>
</reference>
<dbReference type="Proteomes" id="UP001597326">
    <property type="component" value="Unassembled WGS sequence"/>
</dbReference>